<dbReference type="Pfam" id="PF12679">
    <property type="entry name" value="ABC2_membrane_2"/>
    <property type="match status" value="1"/>
</dbReference>
<dbReference type="GO" id="GO:0005886">
    <property type="term" value="C:plasma membrane"/>
    <property type="evidence" value="ECO:0007669"/>
    <property type="project" value="UniProtKB-SubCell"/>
</dbReference>
<protein>
    <submittedName>
        <fullName evidence="2">ABC-2 family transporter protein</fullName>
    </submittedName>
</protein>
<dbReference type="AlphaFoldDB" id="A0A1M6F2A3"/>
<dbReference type="EMBL" id="FQZO01000002">
    <property type="protein sequence ID" value="SHI91874.1"/>
    <property type="molecule type" value="Genomic_DNA"/>
</dbReference>
<dbReference type="STRING" id="1121298.SAMN05444401_1785"/>
<dbReference type="RefSeq" id="WP_073005631.1">
    <property type="nucleotide sequence ID" value="NZ_FQZO01000002.1"/>
</dbReference>
<keyword evidence="1" id="KW-1133">Transmembrane helix</keyword>
<accession>A0A1M6F2A3</accession>
<dbReference type="GO" id="GO:0140359">
    <property type="term" value="F:ABC-type transporter activity"/>
    <property type="evidence" value="ECO:0007669"/>
    <property type="project" value="InterPro"/>
</dbReference>
<gene>
    <name evidence="2" type="ORF">SAMN05444401_1785</name>
</gene>
<feature type="transmembrane region" description="Helical" evidence="1">
    <location>
        <begin position="21"/>
        <end position="43"/>
    </location>
</feature>
<feature type="transmembrane region" description="Helical" evidence="1">
    <location>
        <begin position="84"/>
        <end position="108"/>
    </location>
</feature>
<feature type="transmembrane region" description="Helical" evidence="1">
    <location>
        <begin position="233"/>
        <end position="250"/>
    </location>
</feature>
<dbReference type="Proteomes" id="UP000184080">
    <property type="component" value="Unassembled WGS sequence"/>
</dbReference>
<sequence>MTKGQKAIMSKDIREITSNKQIFLPMFIVPIIFMLVLPTVLILSVKYGMDAIGNINGFQLLKKLPITSQEYNTNQLMILTALEYIFPSLFILLPIMNSTIIGASSFVGEKEHKTLETLLYTPISIEELFLSKIMGVFIPAYILSIASFILFGIVMNAAGIMFFSKLIFPSVKWLLILLWLTPGVTLLGITFMVIISAKAETFQEAQQMSAFIVIPVVIMIIAQSTGLFLINNFIILVSGLVIFFIDFIMIKKASKTFSPEKLI</sequence>
<evidence type="ECO:0000313" key="2">
    <source>
        <dbReference type="EMBL" id="SHI91874.1"/>
    </source>
</evidence>
<feature type="transmembrane region" description="Helical" evidence="1">
    <location>
        <begin position="208"/>
        <end position="227"/>
    </location>
</feature>
<organism evidence="2 3">
    <name type="scientific">Clostridium amylolyticum</name>
    <dbReference type="NCBI Taxonomy" id="1121298"/>
    <lineage>
        <taxon>Bacteria</taxon>
        <taxon>Bacillati</taxon>
        <taxon>Bacillota</taxon>
        <taxon>Clostridia</taxon>
        <taxon>Eubacteriales</taxon>
        <taxon>Clostridiaceae</taxon>
        <taxon>Clostridium</taxon>
    </lineage>
</organism>
<reference evidence="2 3" key="1">
    <citation type="submission" date="2016-11" db="EMBL/GenBank/DDBJ databases">
        <authorList>
            <person name="Jaros S."/>
            <person name="Januszkiewicz K."/>
            <person name="Wedrychowicz H."/>
        </authorList>
    </citation>
    <scope>NUCLEOTIDE SEQUENCE [LARGE SCALE GENOMIC DNA]</scope>
    <source>
        <strain evidence="2 3">DSM 21864</strain>
    </source>
</reference>
<feature type="transmembrane region" description="Helical" evidence="1">
    <location>
        <begin position="129"/>
        <end position="153"/>
    </location>
</feature>
<proteinExistence type="predicted"/>
<feature type="transmembrane region" description="Helical" evidence="1">
    <location>
        <begin position="173"/>
        <end position="196"/>
    </location>
</feature>
<evidence type="ECO:0000313" key="3">
    <source>
        <dbReference type="Proteomes" id="UP000184080"/>
    </source>
</evidence>
<dbReference type="OrthoDB" id="72437at2"/>
<keyword evidence="1" id="KW-0812">Transmembrane</keyword>
<keyword evidence="3" id="KW-1185">Reference proteome</keyword>
<evidence type="ECO:0000256" key="1">
    <source>
        <dbReference type="SAM" id="Phobius"/>
    </source>
</evidence>
<name>A0A1M6F2A3_9CLOT</name>
<keyword evidence="1" id="KW-0472">Membrane</keyword>